<dbReference type="InterPro" id="IPR005631">
    <property type="entry name" value="SDH"/>
</dbReference>
<dbReference type="EMBL" id="RCWN01000001">
    <property type="protein sequence ID" value="RLQ89443.1"/>
    <property type="molecule type" value="Genomic_DNA"/>
</dbReference>
<name>A0A3L7JFK0_9HYPH</name>
<reference evidence="4 5" key="1">
    <citation type="submission" date="2018-10" db="EMBL/GenBank/DDBJ databases">
        <title>Notoacmeibacter sp. M2BS9Y-3-1, whole genome shotgun sequence.</title>
        <authorList>
            <person name="Tuo L."/>
        </authorList>
    </citation>
    <scope>NUCLEOTIDE SEQUENCE [LARGE SCALE GENOMIC DNA]</scope>
    <source>
        <strain evidence="4 5">M2BS9Y-3-1</strain>
    </source>
</reference>
<evidence type="ECO:0000313" key="4">
    <source>
        <dbReference type="EMBL" id="RLQ89443.1"/>
    </source>
</evidence>
<evidence type="ECO:0000313" key="5">
    <source>
        <dbReference type="Proteomes" id="UP000281094"/>
    </source>
</evidence>
<evidence type="ECO:0000256" key="3">
    <source>
        <dbReference type="ARBA" id="ARBA00023186"/>
    </source>
</evidence>
<protein>
    <recommendedName>
        <fullName evidence="2">FAD assembly factor SdhE</fullName>
    </recommendedName>
</protein>
<keyword evidence="5" id="KW-1185">Reference proteome</keyword>
<comment type="caution">
    <text evidence="4">The sequence shown here is derived from an EMBL/GenBank/DDBJ whole genome shotgun (WGS) entry which is preliminary data.</text>
</comment>
<sequence>MSGTQISSASVDDPRRKKLLFRAWHRGMREMDLILGPFADENIATMDGATLDHFEELMHVNDQELYQWVLGEKSVPEEWDGPLLDSIITHRRNRIG</sequence>
<accession>A0A3L7JFK0</accession>
<dbReference type="PANTHER" id="PTHR12469">
    <property type="entry name" value="PROTEIN EMI5 HOMOLOG, MITOCHONDRIAL"/>
    <property type="match status" value="1"/>
</dbReference>
<keyword evidence="3" id="KW-0143">Chaperone</keyword>
<dbReference type="Gene3D" id="1.10.150.250">
    <property type="entry name" value="Flavinator of succinate dehydrogenase"/>
    <property type="match status" value="1"/>
</dbReference>
<comment type="similarity">
    <text evidence="1">Belongs to the SdhE FAD assembly factor family.</text>
</comment>
<evidence type="ECO:0000256" key="1">
    <source>
        <dbReference type="ARBA" id="ARBA00008571"/>
    </source>
</evidence>
<proteinExistence type="inferred from homology"/>
<dbReference type="SUPFAM" id="SSF109910">
    <property type="entry name" value="YgfY-like"/>
    <property type="match status" value="1"/>
</dbReference>
<evidence type="ECO:0000256" key="2">
    <source>
        <dbReference type="ARBA" id="ARBA00019418"/>
    </source>
</evidence>
<gene>
    <name evidence="4" type="ORF">D8780_06165</name>
</gene>
<dbReference type="Pfam" id="PF03937">
    <property type="entry name" value="Sdh5"/>
    <property type="match status" value="1"/>
</dbReference>
<dbReference type="PANTHER" id="PTHR12469:SF2">
    <property type="entry name" value="SUCCINATE DEHYDROGENASE ASSEMBLY FACTOR 2, MITOCHONDRIAL"/>
    <property type="match status" value="1"/>
</dbReference>
<organism evidence="4 5">
    <name type="scientific">Notoacmeibacter ruber</name>
    <dbReference type="NCBI Taxonomy" id="2670375"/>
    <lineage>
        <taxon>Bacteria</taxon>
        <taxon>Pseudomonadati</taxon>
        <taxon>Pseudomonadota</taxon>
        <taxon>Alphaproteobacteria</taxon>
        <taxon>Hyphomicrobiales</taxon>
        <taxon>Notoacmeibacteraceae</taxon>
        <taxon>Notoacmeibacter</taxon>
    </lineage>
</organism>
<dbReference type="GO" id="GO:0006099">
    <property type="term" value="P:tricarboxylic acid cycle"/>
    <property type="evidence" value="ECO:0007669"/>
    <property type="project" value="TreeGrafter"/>
</dbReference>
<dbReference type="AlphaFoldDB" id="A0A3L7JFK0"/>
<dbReference type="Proteomes" id="UP000281094">
    <property type="component" value="Unassembled WGS sequence"/>
</dbReference>
<dbReference type="InterPro" id="IPR036714">
    <property type="entry name" value="SDH_sf"/>
</dbReference>